<organism evidence="6 7">
    <name type="scientific">Proteiniclasticum aestuarii</name>
    <dbReference type="NCBI Taxonomy" id="2817862"/>
    <lineage>
        <taxon>Bacteria</taxon>
        <taxon>Bacillati</taxon>
        <taxon>Bacillota</taxon>
        <taxon>Clostridia</taxon>
        <taxon>Eubacteriales</taxon>
        <taxon>Clostridiaceae</taxon>
        <taxon>Proteiniclasticum</taxon>
    </lineage>
</organism>
<keyword evidence="7" id="KW-1185">Reference proteome</keyword>
<protein>
    <recommendedName>
        <fullName evidence="8">Peptidase S54 rhomboid domain-containing protein</fullName>
    </recommendedName>
</protein>
<dbReference type="AlphaFoldDB" id="A0A939KIL6"/>
<comment type="subcellular location">
    <subcellularLocation>
        <location evidence="1">Membrane</location>
        <topology evidence="1">Multi-pass membrane protein</topology>
    </subcellularLocation>
</comment>
<comment type="caution">
    <text evidence="6">The sequence shown here is derived from an EMBL/GenBank/DDBJ whole genome shotgun (WGS) entry which is preliminary data.</text>
</comment>
<evidence type="ECO:0000313" key="7">
    <source>
        <dbReference type="Proteomes" id="UP000664218"/>
    </source>
</evidence>
<feature type="transmembrane region" description="Helical" evidence="5">
    <location>
        <begin position="21"/>
        <end position="41"/>
    </location>
</feature>
<evidence type="ECO:0008006" key="8">
    <source>
        <dbReference type="Google" id="ProtNLM"/>
    </source>
</evidence>
<evidence type="ECO:0000256" key="5">
    <source>
        <dbReference type="SAM" id="Phobius"/>
    </source>
</evidence>
<keyword evidence="4 5" id="KW-0472">Membrane</keyword>
<dbReference type="Pfam" id="PF04511">
    <property type="entry name" value="DER1"/>
    <property type="match status" value="1"/>
</dbReference>
<dbReference type="InterPro" id="IPR035952">
    <property type="entry name" value="Rhomboid-like_sf"/>
</dbReference>
<dbReference type="Proteomes" id="UP000664218">
    <property type="component" value="Unassembled WGS sequence"/>
</dbReference>
<keyword evidence="2 5" id="KW-0812">Transmembrane</keyword>
<gene>
    <name evidence="6" type="ORF">J3A84_03480</name>
</gene>
<accession>A0A939KIL6</accession>
<dbReference type="Gene3D" id="1.20.1540.10">
    <property type="entry name" value="Rhomboid-like"/>
    <property type="match status" value="1"/>
</dbReference>
<evidence type="ECO:0000256" key="4">
    <source>
        <dbReference type="ARBA" id="ARBA00023136"/>
    </source>
</evidence>
<sequence>MRFLDKLDRFVARFAIRDLMKYIMMASFLVFIVDMASNGLLTQMLYFNRELILQGQIWRVITFIFIPGSGSFLVIISLFFYYYIGRILEMAWGTTRFNTYYFMGLFFTILVGFAIGYTTTMYLNMTLFLAYASTFPDSLVNIYFILPVKVKYLGYIYGATVLFQFITSGWVVRIIILISLLNFFIFFGPGFMKDRRRKSKTQQMRRNIESAKLTTRVSTIHKCTVCGITEKDDPNMEFRFCSKCEGNYEYCEKHIRNHEHKTKIIKMEDRR</sequence>
<dbReference type="EMBL" id="JAFNJU010000002">
    <property type="protein sequence ID" value="MBO1264106.1"/>
    <property type="molecule type" value="Genomic_DNA"/>
</dbReference>
<dbReference type="RefSeq" id="WP_207598625.1">
    <property type="nucleotide sequence ID" value="NZ_JAFNJU010000002.1"/>
</dbReference>
<feature type="transmembrane region" description="Helical" evidence="5">
    <location>
        <begin position="174"/>
        <end position="192"/>
    </location>
</feature>
<name>A0A939KIL6_9CLOT</name>
<evidence type="ECO:0000313" key="6">
    <source>
        <dbReference type="EMBL" id="MBO1264106.1"/>
    </source>
</evidence>
<evidence type="ECO:0000256" key="2">
    <source>
        <dbReference type="ARBA" id="ARBA00022692"/>
    </source>
</evidence>
<keyword evidence="3 5" id="KW-1133">Transmembrane helix</keyword>
<feature type="transmembrane region" description="Helical" evidence="5">
    <location>
        <begin position="97"/>
        <end position="115"/>
    </location>
</feature>
<reference evidence="6" key="1">
    <citation type="submission" date="2021-03" db="EMBL/GenBank/DDBJ databases">
        <title>Proteiniclasticum marinus sp. nov., isolated from tidal flat sediment.</title>
        <authorList>
            <person name="Namirimu T."/>
            <person name="Yang J.-A."/>
            <person name="Yang S.-H."/>
            <person name="Kim Y.-J."/>
            <person name="Kwon K.K."/>
        </authorList>
    </citation>
    <scope>NUCLEOTIDE SEQUENCE</scope>
    <source>
        <strain evidence="6">SCR006</strain>
    </source>
</reference>
<dbReference type="GO" id="GO:0016020">
    <property type="term" value="C:membrane"/>
    <property type="evidence" value="ECO:0007669"/>
    <property type="project" value="UniProtKB-SubCell"/>
</dbReference>
<evidence type="ECO:0000256" key="1">
    <source>
        <dbReference type="ARBA" id="ARBA00004141"/>
    </source>
</evidence>
<evidence type="ECO:0000256" key="3">
    <source>
        <dbReference type="ARBA" id="ARBA00022989"/>
    </source>
</evidence>
<dbReference type="InterPro" id="IPR007599">
    <property type="entry name" value="DER1"/>
</dbReference>
<proteinExistence type="predicted"/>
<dbReference type="SUPFAM" id="SSF144091">
    <property type="entry name" value="Rhomboid-like"/>
    <property type="match status" value="1"/>
</dbReference>
<feature type="transmembrane region" description="Helical" evidence="5">
    <location>
        <begin position="61"/>
        <end position="85"/>
    </location>
</feature>